<dbReference type="PRINTS" id="PR00449">
    <property type="entry name" value="RASTRNSFRMNG"/>
</dbReference>
<accession>A0A7J7DKL6</accession>
<dbReference type="GO" id="GO:0003924">
    <property type="term" value="F:GTPase activity"/>
    <property type="evidence" value="ECO:0007669"/>
    <property type="project" value="InterPro"/>
</dbReference>
<comment type="similarity">
    <text evidence="2">Belongs to the small GTPase superfamily. Rab family.</text>
</comment>
<dbReference type="Gene3D" id="3.40.50.300">
    <property type="entry name" value="P-loop containing nucleotide triphosphate hydrolases"/>
    <property type="match status" value="1"/>
</dbReference>
<evidence type="ECO:0000313" key="11">
    <source>
        <dbReference type="Proteomes" id="UP000593562"/>
    </source>
</evidence>
<feature type="domain" description="Sieve element occlusion N-terminal" evidence="9">
    <location>
        <begin position="76"/>
        <end position="363"/>
    </location>
</feature>
<dbReference type="NCBIfam" id="TIGR00231">
    <property type="entry name" value="small_GTP"/>
    <property type="match status" value="1"/>
</dbReference>
<dbReference type="SUPFAM" id="SSF52540">
    <property type="entry name" value="P-loop containing nucleoside triphosphate hydrolases"/>
    <property type="match status" value="1"/>
</dbReference>
<dbReference type="InParanoid" id="A0A7J7DKL6"/>
<keyword evidence="4" id="KW-0342">GTP-binding</keyword>
<feature type="domain" description="Sieve element occlusion N-terminal" evidence="9">
    <location>
        <begin position="1076"/>
        <end position="1363"/>
    </location>
</feature>
<dbReference type="InterPro" id="IPR027417">
    <property type="entry name" value="P-loop_NTPase"/>
</dbReference>
<feature type="domain" description="Sieve element occlusion N-terminal" evidence="9">
    <location>
        <begin position="576"/>
        <end position="863"/>
    </location>
</feature>
<name>A0A7J7DKL6_TRIWF</name>
<dbReference type="PROSITE" id="PS51421">
    <property type="entry name" value="RAS"/>
    <property type="match status" value="1"/>
</dbReference>
<dbReference type="SMART" id="SM00176">
    <property type="entry name" value="RAN"/>
    <property type="match status" value="1"/>
</dbReference>
<evidence type="ECO:0000256" key="7">
    <source>
        <dbReference type="ARBA" id="ARBA00023289"/>
    </source>
</evidence>
<evidence type="ECO:0000256" key="6">
    <source>
        <dbReference type="ARBA" id="ARBA00023288"/>
    </source>
</evidence>
<dbReference type="SMART" id="SM00173">
    <property type="entry name" value="RAS"/>
    <property type="match status" value="1"/>
</dbReference>
<dbReference type="PANTHER" id="PTHR33232">
    <property type="entry name" value="PROTEIN SIEVE ELEMENT OCCLUSION B-LIKE"/>
    <property type="match status" value="1"/>
</dbReference>
<comment type="subcellular location">
    <subcellularLocation>
        <location evidence="1">Cell membrane</location>
        <topology evidence="1">Lipid-anchor</topology>
        <orientation evidence="1">Cytoplasmic side</orientation>
    </subcellularLocation>
</comment>
<keyword evidence="6" id="KW-0449">Lipoprotein</keyword>
<dbReference type="GO" id="GO:0005525">
    <property type="term" value="F:GTP binding"/>
    <property type="evidence" value="ECO:0007669"/>
    <property type="project" value="UniProtKB-KW"/>
</dbReference>
<evidence type="ECO:0000259" key="9">
    <source>
        <dbReference type="Pfam" id="PF14576"/>
    </source>
</evidence>
<evidence type="ECO:0000256" key="2">
    <source>
        <dbReference type="ARBA" id="ARBA00006270"/>
    </source>
</evidence>
<evidence type="ECO:0000313" key="10">
    <source>
        <dbReference type="EMBL" id="KAF5746910.1"/>
    </source>
</evidence>
<protein>
    <recommendedName>
        <fullName evidence="9">Sieve element occlusion N-terminal domain-containing protein</fullName>
    </recommendedName>
</protein>
<evidence type="ECO:0000256" key="1">
    <source>
        <dbReference type="ARBA" id="ARBA00004342"/>
    </source>
</evidence>
<keyword evidence="11" id="KW-1185">Reference proteome</keyword>
<dbReference type="Proteomes" id="UP000593562">
    <property type="component" value="Unassembled WGS sequence"/>
</dbReference>
<dbReference type="SMART" id="SM00175">
    <property type="entry name" value="RAB"/>
    <property type="match status" value="1"/>
</dbReference>
<dbReference type="PROSITE" id="PS51420">
    <property type="entry name" value="RHO"/>
    <property type="match status" value="1"/>
</dbReference>
<dbReference type="GO" id="GO:0010088">
    <property type="term" value="P:phloem development"/>
    <property type="evidence" value="ECO:0007669"/>
    <property type="project" value="InterPro"/>
</dbReference>
<dbReference type="Pfam" id="PF00071">
    <property type="entry name" value="Ras"/>
    <property type="match status" value="1"/>
</dbReference>
<evidence type="ECO:0000256" key="3">
    <source>
        <dbReference type="ARBA" id="ARBA00022741"/>
    </source>
</evidence>
<dbReference type="InterPro" id="IPR027942">
    <property type="entry name" value="SEO_N"/>
</dbReference>
<dbReference type="InterPro" id="IPR001806">
    <property type="entry name" value="Small_GTPase"/>
</dbReference>
<dbReference type="SMART" id="SM00174">
    <property type="entry name" value="RHO"/>
    <property type="match status" value="1"/>
</dbReference>
<evidence type="ECO:0000256" key="8">
    <source>
        <dbReference type="ARBA" id="ARBA00060176"/>
    </source>
</evidence>
<dbReference type="InterPro" id="IPR005225">
    <property type="entry name" value="Small_GTP-bd"/>
</dbReference>
<keyword evidence="3" id="KW-0547">Nucleotide-binding</keyword>
<proteinExistence type="inferred from homology"/>
<dbReference type="GO" id="GO:0005886">
    <property type="term" value="C:plasma membrane"/>
    <property type="evidence" value="ECO:0007669"/>
    <property type="project" value="UniProtKB-SubCell"/>
</dbReference>
<dbReference type="Pfam" id="PF14576">
    <property type="entry name" value="SEO_N"/>
    <property type="match status" value="3"/>
</dbReference>
<evidence type="ECO:0000256" key="5">
    <source>
        <dbReference type="ARBA" id="ARBA00023136"/>
    </source>
</evidence>
<comment type="caution">
    <text evidence="10">The sequence shown here is derived from an EMBL/GenBank/DDBJ whole genome shotgun (WGS) entry which is preliminary data.</text>
</comment>
<sequence>MNNPLNPGLTTTKQTQPDIQQQQQQLMNTNLNPFHNLGAKAETQQLVYGNPNTVQTPSYMTQQLTRDDRRMFSSADDNMMMKHIQGTHAPDGREVVEVKTLLQLVEDIFSRANPRFDAIGVSGTAGHTEFLEERTYSPNFIAMLDSVGYLIDRISSEIGYKSASGGDVHSTTMAILNLVSYYSWDTKLVLALAAFAVQYGEFWLIAQTYSSNHLAKSVAMLRQLPEVLQQSSMFKPRFEAIMNLINAMLDIAKCIVAFKELPSQYIKPDHPALSTAMVHIPMAVYWAIRSIVACADQITGLAVLGKEHIISTQEAWELSSSAHKLSNMHKHLINQLEICYKDIDERKFDEGYNHLKRSFQTTHIDNLRVLWLLISSKEDQPPLVDGVTKRRVNLEVLKRKNVLLLISDLDISQEELSILEQIYNESRHHSTRQESQYEVVWLPILDPAVPFTEARKRQFENLQSGMPWYTVHHPSLIDRAVIKFIKETNKPTSTIVQQQLMNNPLNPSLTTTKQTQPDFHQQQQQLMNTNLNPVHNLGAKTETQQLVHGNLNTVQTPSNIRQQLTRDDMPMFSSADDNMMLKHIQGTHTPDGREIVEVKPLLQLIEDIISRANPRFAAIGVSGTPGHAEVLEERTYSPNFIAMLDSVGYLIDRISSEIGYKSAGGGDVHSTTMAILNLVSYYSWDTKLVLALAAFAVQYGEFWLIGQTYTSNHLAKSVAMLRQLPEVLQNSSMFKPRFEAIMNLINAMLDIAKCIVAFKELPSQYVKPDHPALSTAMVHIPMAVYWAIRSIVACADQITGLSVLGQEHIISTQEAWELSSSAHKLSNMHKHLINQLEICYKDIDERKFDEGYNHLKRSFQTTHIDNLRVLWLLISSKEDQPPLVDGVTKRRVNLDVLKRKNVLLLISDLDISQEELSILEQIYNESRHHSTRQESQYEVVWLPILDPAVPFTEARKRQFENLQSGMPWYTVHHPSLIDRAVIKFIKETNKPTSTIVQQQLMNNPLNPSLTTTKQTQPDIHQQQQQLMNTNLNPVHNLGAKTETQQLVHGNLNTVQTPSNIRQQLTRDGRPMFSSADDNMMMKHIQGTHTPDGREIVEVKPLLQLVEDIISRANPRFDAIGISGTPGHTEVLEERTYSPNFIAMLDSVGYLIDRISSEIAYKSASGGDGHSTTMAILNLVSYYSWDTKLVLALAAFAVQYGEFWLIGQTYSSNHLAKSVAMLRQLPEVLQNSSMFKPRFEAIMNLINAMLDIAKCIVAFKELPSQYVKPDHPALSTAMVHIPMAVYWAIRSIVACADQITGLAVLGQEHTISTQEAWELSSSAHKLSNMHKHLVNQLEICYKDIDERKFDEGYNHLKRSFQTTHIDNLRVLWLLISSKEDQPPLVDGVTKRRVNLDVLKRKNVLLLTSDLDISQEELSILEQIYNESRHHSIRQESQYEVVWLPILDPAVPFTEARKKQFENLQSGMPWYTVHHPSLIDRAVIKFIKEVWSFKKKPILVVLDPQGRVASPNALHMMWIWDDDLLAVMSYDYLFKHIVIGDSGVGKSCLVLQFTDKRYQKEHYITIGVEFGARIVTIDGRSIKLHIWDTAGQERFRSLTSIYYRSAAGALLVYDITRRETFNHLASWLEEARQNANPNMTITLIGNKCDLAHRRAVSKEEGEQFAKENGLLFFEVSARTAQTVDEAFIKTSAKILKNIRDGVFDMSNQSTGIQVGYGCNQGPADGTLTQRDLRGKDPHLDSNDLNGRSDDIRFSSLDIIDAHADGVNGLAFSSQERQLLESKLKFLGFMWNPLSWVMEAAAIFAIAPANVGLALCAVVGKDKGTKLTTEDIMQSA</sequence>
<dbReference type="EMBL" id="JAAARO010000006">
    <property type="protein sequence ID" value="KAF5746910.1"/>
    <property type="molecule type" value="Genomic_DNA"/>
</dbReference>
<keyword evidence="5" id="KW-0472">Membrane</keyword>
<keyword evidence="7" id="KW-0636">Prenylation</keyword>
<gene>
    <name evidence="10" type="ORF">HS088_TW06G01086</name>
</gene>
<dbReference type="FunFam" id="3.40.50.300:FF:000263">
    <property type="entry name" value="Ras-related protein RABB1c"/>
    <property type="match status" value="1"/>
</dbReference>
<dbReference type="PANTHER" id="PTHR33232:SF16">
    <property type="entry name" value="PROTEIN SIEVE ELEMENT OCCLUSION A"/>
    <property type="match status" value="1"/>
</dbReference>
<evidence type="ECO:0000256" key="4">
    <source>
        <dbReference type="ARBA" id="ARBA00023134"/>
    </source>
</evidence>
<dbReference type="InterPro" id="IPR039299">
    <property type="entry name" value="SEOA"/>
</dbReference>
<dbReference type="PROSITE" id="PS51419">
    <property type="entry name" value="RAB"/>
    <property type="match status" value="1"/>
</dbReference>
<organism evidence="10 11">
    <name type="scientific">Tripterygium wilfordii</name>
    <name type="common">Thunder God vine</name>
    <dbReference type="NCBI Taxonomy" id="458696"/>
    <lineage>
        <taxon>Eukaryota</taxon>
        <taxon>Viridiplantae</taxon>
        <taxon>Streptophyta</taxon>
        <taxon>Embryophyta</taxon>
        <taxon>Tracheophyta</taxon>
        <taxon>Spermatophyta</taxon>
        <taxon>Magnoliopsida</taxon>
        <taxon>eudicotyledons</taxon>
        <taxon>Gunneridae</taxon>
        <taxon>Pentapetalae</taxon>
        <taxon>rosids</taxon>
        <taxon>fabids</taxon>
        <taxon>Celastrales</taxon>
        <taxon>Celastraceae</taxon>
        <taxon>Tripterygium</taxon>
    </lineage>
</organism>
<comment type="function">
    <text evidence="8">Intracellular vesicle trafficking and protein transport.</text>
</comment>
<reference evidence="10 11" key="1">
    <citation type="journal article" date="2020" name="Nat. Commun.">
        <title>Genome of Tripterygium wilfordii and identification of cytochrome P450 involved in triptolide biosynthesis.</title>
        <authorList>
            <person name="Tu L."/>
            <person name="Su P."/>
            <person name="Zhang Z."/>
            <person name="Gao L."/>
            <person name="Wang J."/>
            <person name="Hu T."/>
            <person name="Zhou J."/>
            <person name="Zhang Y."/>
            <person name="Zhao Y."/>
            <person name="Liu Y."/>
            <person name="Song Y."/>
            <person name="Tong Y."/>
            <person name="Lu Y."/>
            <person name="Yang J."/>
            <person name="Xu C."/>
            <person name="Jia M."/>
            <person name="Peters R.J."/>
            <person name="Huang L."/>
            <person name="Gao W."/>
        </authorList>
    </citation>
    <scope>NUCLEOTIDE SEQUENCE [LARGE SCALE GENOMIC DNA]</scope>
    <source>
        <strain evidence="11">cv. XIE 37</strain>
        <tissue evidence="10">Leaf</tissue>
    </source>
</reference>